<organism evidence="2 3">
    <name type="scientific">Halobaculum litoreum</name>
    <dbReference type="NCBI Taxonomy" id="3031998"/>
    <lineage>
        <taxon>Archaea</taxon>
        <taxon>Methanobacteriati</taxon>
        <taxon>Methanobacteriota</taxon>
        <taxon>Stenosarchaea group</taxon>
        <taxon>Halobacteria</taxon>
        <taxon>Halobacteriales</taxon>
        <taxon>Haloferacaceae</taxon>
        <taxon>Halobaculum</taxon>
    </lineage>
</organism>
<keyword evidence="1" id="KW-0812">Transmembrane</keyword>
<protein>
    <recommendedName>
        <fullName evidence="4">Dolichyl-phosphate-mannose-protein mannosyltransferase</fullName>
    </recommendedName>
</protein>
<evidence type="ECO:0008006" key="4">
    <source>
        <dbReference type="Google" id="ProtNLM"/>
    </source>
</evidence>
<evidence type="ECO:0000313" key="2">
    <source>
        <dbReference type="EMBL" id="MFC7137878.1"/>
    </source>
</evidence>
<dbReference type="AlphaFoldDB" id="A0ABD5XWL4"/>
<feature type="transmembrane region" description="Helical" evidence="1">
    <location>
        <begin position="71"/>
        <end position="92"/>
    </location>
</feature>
<keyword evidence="1" id="KW-0472">Membrane</keyword>
<feature type="transmembrane region" description="Helical" evidence="1">
    <location>
        <begin position="250"/>
        <end position="269"/>
    </location>
</feature>
<evidence type="ECO:0000256" key="1">
    <source>
        <dbReference type="SAM" id="Phobius"/>
    </source>
</evidence>
<evidence type="ECO:0000313" key="3">
    <source>
        <dbReference type="Proteomes" id="UP001596368"/>
    </source>
</evidence>
<proteinExistence type="predicted"/>
<feature type="transmembrane region" description="Helical" evidence="1">
    <location>
        <begin position="274"/>
        <end position="291"/>
    </location>
</feature>
<sequence>MRRLYHRALAFALALGATGLFVAAVVAHRSPATGYELSLYGATPTLVWVGLGAAAVVGLVAALTTDRSSRLGGVGLFLVGCAGVVLTAIPVLRGYRFYGGGDSLSHLGWAREMAAGVFSPTDLLYPGIHTLSVAVSSVAGVDLPLAMLYVVGVAFPAVFLLTVPLVVRLVSDTRRAYAIGLAAAALFVPINNISVHPIAHPTSQAILFLPTAVFLSLAYAYDCSADASAVASPSTDAAGSPTVTDGSGRVGVTGAGALLAVVSVAIVLIHPQQALNVALVFFAVTVLQLLYRQFAPDHRVASHRWLGVQAVIVAAAFVAWAPRFDRATGTFSYTLASILGERRPPARSSPPSPPR</sequence>
<name>A0ABD5XWL4_9EURY</name>
<feature type="transmembrane region" description="Helical" evidence="1">
    <location>
        <begin position="45"/>
        <end position="64"/>
    </location>
</feature>
<reference evidence="2 3" key="1">
    <citation type="journal article" date="2019" name="Int. J. Syst. Evol. Microbiol.">
        <title>The Global Catalogue of Microorganisms (GCM) 10K type strain sequencing project: providing services to taxonomists for standard genome sequencing and annotation.</title>
        <authorList>
            <consortium name="The Broad Institute Genomics Platform"/>
            <consortium name="The Broad Institute Genome Sequencing Center for Infectious Disease"/>
            <person name="Wu L."/>
            <person name="Ma J."/>
        </authorList>
    </citation>
    <scope>NUCLEOTIDE SEQUENCE [LARGE SCALE GENOMIC DNA]</scope>
    <source>
        <strain evidence="2 3">DT92</strain>
    </source>
</reference>
<keyword evidence="1" id="KW-1133">Transmembrane helix</keyword>
<feature type="transmembrane region" description="Helical" evidence="1">
    <location>
        <begin position="176"/>
        <end position="193"/>
    </location>
</feature>
<feature type="transmembrane region" description="Helical" evidence="1">
    <location>
        <begin position="148"/>
        <end position="170"/>
    </location>
</feature>
<keyword evidence="3" id="KW-1185">Reference proteome</keyword>
<comment type="caution">
    <text evidence="2">The sequence shown here is derived from an EMBL/GenBank/DDBJ whole genome shotgun (WGS) entry which is preliminary data.</text>
</comment>
<dbReference type="Proteomes" id="UP001596368">
    <property type="component" value="Unassembled WGS sequence"/>
</dbReference>
<gene>
    <name evidence="2" type="ORF">ACFQRB_18370</name>
</gene>
<accession>A0ABD5XWL4</accession>
<dbReference type="EMBL" id="JBHSZG010000008">
    <property type="protein sequence ID" value="MFC7137878.1"/>
    <property type="molecule type" value="Genomic_DNA"/>
</dbReference>
<feature type="transmembrane region" description="Helical" evidence="1">
    <location>
        <begin position="303"/>
        <end position="321"/>
    </location>
</feature>